<dbReference type="Gene3D" id="1.10.260.40">
    <property type="entry name" value="lambda repressor-like DNA-binding domains"/>
    <property type="match status" value="1"/>
</dbReference>
<dbReference type="Proteomes" id="UP000352698">
    <property type="component" value="Unassembled WGS sequence"/>
</dbReference>
<comment type="caution">
    <text evidence="3">The sequence shown here is derived from an EMBL/GenBank/DDBJ whole genome shotgun (WGS) entry which is preliminary data.</text>
</comment>
<evidence type="ECO:0000259" key="2">
    <source>
        <dbReference type="PROSITE" id="PS50943"/>
    </source>
</evidence>
<gene>
    <name evidence="3" type="ORF">NCTC12204_00574</name>
</gene>
<dbReference type="InterPro" id="IPR010982">
    <property type="entry name" value="Lambda_DNA-bd_dom_sf"/>
</dbReference>
<keyword evidence="1" id="KW-0472">Membrane</keyword>
<sequence>MLCKFIYNTPFWCILILGGVVNMIKRPPINYLERKKILGTKIKAIRKSKKLTQPAFGLMINNGQLIDKKTIYEWEKGTYLPIPERLSRIADLGNISIEELVCGSVEEYIFGIILYGDSIVLDGITFPNKNLSQHLYQQFPPVHPDLDKWLNRYSKLEPETQEFIANKTCNKVKNEKISLFNILKIEELFINAIVEEFDNNILFLTSSIEEQLKIMVDEWLPSQLEDMTYPEEAVREIFDNINKLEQTISSIGKKYTKKKMKGGDTI</sequence>
<proteinExistence type="predicted"/>
<dbReference type="AlphaFoldDB" id="A0A7Z9ATZ8"/>
<dbReference type="GO" id="GO:0003677">
    <property type="term" value="F:DNA binding"/>
    <property type="evidence" value="ECO:0007669"/>
    <property type="project" value="InterPro"/>
</dbReference>
<evidence type="ECO:0000313" key="3">
    <source>
        <dbReference type="EMBL" id="VTQ60238.1"/>
    </source>
</evidence>
<reference evidence="3 4" key="1">
    <citation type="submission" date="2019-05" db="EMBL/GenBank/DDBJ databases">
        <authorList>
            <consortium name="Pathogen Informatics"/>
        </authorList>
    </citation>
    <scope>NUCLEOTIDE SEQUENCE [LARGE SCALE GENOMIC DNA]</scope>
    <source>
        <strain evidence="3 4">NCTC12204</strain>
    </source>
</reference>
<name>A0A7Z9ATZ8_ENTHR</name>
<dbReference type="EMBL" id="CABEEP010000001">
    <property type="protein sequence ID" value="VTQ60238.1"/>
    <property type="molecule type" value="Genomic_DNA"/>
</dbReference>
<keyword evidence="1" id="KW-1133">Transmembrane helix</keyword>
<feature type="transmembrane region" description="Helical" evidence="1">
    <location>
        <begin position="6"/>
        <end position="24"/>
    </location>
</feature>
<dbReference type="SUPFAM" id="SSF47413">
    <property type="entry name" value="lambda repressor-like DNA-binding domains"/>
    <property type="match status" value="1"/>
</dbReference>
<evidence type="ECO:0000313" key="4">
    <source>
        <dbReference type="Proteomes" id="UP000352698"/>
    </source>
</evidence>
<keyword evidence="1" id="KW-0812">Transmembrane</keyword>
<dbReference type="PROSITE" id="PS50943">
    <property type="entry name" value="HTH_CROC1"/>
    <property type="match status" value="1"/>
</dbReference>
<evidence type="ECO:0000256" key="1">
    <source>
        <dbReference type="SAM" id="Phobius"/>
    </source>
</evidence>
<accession>A0A7Z9ATZ8</accession>
<protein>
    <submittedName>
        <fullName evidence="3">Helix-turn-helix</fullName>
    </submittedName>
</protein>
<dbReference type="InterPro" id="IPR001387">
    <property type="entry name" value="Cro/C1-type_HTH"/>
</dbReference>
<organism evidence="3 4">
    <name type="scientific">Enterococcus hirae</name>
    <dbReference type="NCBI Taxonomy" id="1354"/>
    <lineage>
        <taxon>Bacteria</taxon>
        <taxon>Bacillati</taxon>
        <taxon>Bacillota</taxon>
        <taxon>Bacilli</taxon>
        <taxon>Lactobacillales</taxon>
        <taxon>Enterococcaceae</taxon>
        <taxon>Enterococcus</taxon>
    </lineage>
</organism>
<dbReference type="Pfam" id="PF01381">
    <property type="entry name" value="HTH_3"/>
    <property type="match status" value="1"/>
</dbReference>
<dbReference type="SMART" id="SM00530">
    <property type="entry name" value="HTH_XRE"/>
    <property type="match status" value="1"/>
</dbReference>
<dbReference type="CDD" id="cd00093">
    <property type="entry name" value="HTH_XRE"/>
    <property type="match status" value="1"/>
</dbReference>
<feature type="domain" description="HTH cro/C1-type" evidence="2">
    <location>
        <begin position="42"/>
        <end position="100"/>
    </location>
</feature>